<name>A0A843VJ25_COLES</name>
<accession>A0A843VJ25</accession>
<proteinExistence type="predicted"/>
<evidence type="ECO:0000313" key="1">
    <source>
        <dbReference type="EMBL" id="MQL95945.1"/>
    </source>
</evidence>
<dbReference type="Proteomes" id="UP000652761">
    <property type="component" value="Unassembled WGS sequence"/>
</dbReference>
<sequence>QCGTVEVYVVFLDTLTPVFELYVWLRETRQVLRPETLEVSGMDLQLCVCRFDSFEVCPGVGTVVTAVVVCGVPEWWHSFGYGWYLSCGVTFHSMCFTLPRVLRARCEAWWASHWTQSAHRFSACERDKGMRRVLNATALVVAFLLPPLSVDVCIRAKCRALGSARPGGELLRDFLTIRGPGGVLGALSPRGRCAERGKRRGISGFHVLREGGASALVTLMERIAHNCGTVEVYVVFLDTLTPVFELYVRLRERRQVLRPETLEVSGMDLQLCVCRFDSFEVCPGVGTVVTAVVVCGVPEWWHSFGYGWYLYPVWVIVCGDTSYTSLF</sequence>
<gene>
    <name evidence="1" type="ORF">Taro_028616</name>
</gene>
<feature type="non-terminal residue" evidence="1">
    <location>
        <position position="1"/>
    </location>
</feature>
<protein>
    <submittedName>
        <fullName evidence="1">Uncharacterized protein</fullName>
    </submittedName>
</protein>
<evidence type="ECO:0000313" key="2">
    <source>
        <dbReference type="Proteomes" id="UP000652761"/>
    </source>
</evidence>
<organism evidence="1 2">
    <name type="scientific">Colocasia esculenta</name>
    <name type="common">Wild taro</name>
    <name type="synonym">Arum esculentum</name>
    <dbReference type="NCBI Taxonomy" id="4460"/>
    <lineage>
        <taxon>Eukaryota</taxon>
        <taxon>Viridiplantae</taxon>
        <taxon>Streptophyta</taxon>
        <taxon>Embryophyta</taxon>
        <taxon>Tracheophyta</taxon>
        <taxon>Spermatophyta</taxon>
        <taxon>Magnoliopsida</taxon>
        <taxon>Liliopsida</taxon>
        <taxon>Araceae</taxon>
        <taxon>Aroideae</taxon>
        <taxon>Colocasieae</taxon>
        <taxon>Colocasia</taxon>
    </lineage>
</organism>
<dbReference type="EMBL" id="NMUH01001857">
    <property type="protein sequence ID" value="MQL95945.1"/>
    <property type="molecule type" value="Genomic_DNA"/>
</dbReference>
<reference evidence="1" key="1">
    <citation type="submission" date="2017-07" db="EMBL/GenBank/DDBJ databases">
        <title>Taro Niue Genome Assembly and Annotation.</title>
        <authorList>
            <person name="Atibalentja N."/>
            <person name="Keating K."/>
            <person name="Fields C.J."/>
        </authorList>
    </citation>
    <scope>NUCLEOTIDE SEQUENCE</scope>
    <source>
        <strain evidence="1">Niue_2</strain>
        <tissue evidence="1">Leaf</tissue>
    </source>
</reference>
<keyword evidence="2" id="KW-1185">Reference proteome</keyword>
<dbReference type="AlphaFoldDB" id="A0A843VJ25"/>
<comment type="caution">
    <text evidence="1">The sequence shown here is derived from an EMBL/GenBank/DDBJ whole genome shotgun (WGS) entry which is preliminary data.</text>
</comment>